<dbReference type="Pfam" id="PF03466">
    <property type="entry name" value="LysR_substrate"/>
    <property type="match status" value="1"/>
</dbReference>
<accession>A0ABU1BR19</accession>
<dbReference type="InterPro" id="IPR000847">
    <property type="entry name" value="LysR_HTH_N"/>
</dbReference>
<name>A0ABU1BR19_9BURK</name>
<dbReference type="PANTHER" id="PTHR30537:SF21">
    <property type="entry name" value="HTH-TYPE TRANSCRIPTIONAL REGULATOR SINR-RELATED"/>
    <property type="match status" value="1"/>
</dbReference>
<feature type="domain" description="HTH lysR-type" evidence="5">
    <location>
        <begin position="1"/>
        <end position="59"/>
    </location>
</feature>
<keyword evidence="3" id="KW-0238">DNA-binding</keyword>
<dbReference type="EMBL" id="JAUYVH010000003">
    <property type="protein sequence ID" value="MDQ9170451.1"/>
    <property type="molecule type" value="Genomic_DNA"/>
</dbReference>
<evidence type="ECO:0000256" key="3">
    <source>
        <dbReference type="ARBA" id="ARBA00023125"/>
    </source>
</evidence>
<dbReference type="SUPFAM" id="SSF46785">
    <property type="entry name" value="Winged helix' DNA-binding domain"/>
    <property type="match status" value="1"/>
</dbReference>
<protein>
    <submittedName>
        <fullName evidence="6">LysR family transcriptional regulator</fullName>
    </submittedName>
</protein>
<evidence type="ECO:0000256" key="1">
    <source>
        <dbReference type="ARBA" id="ARBA00009437"/>
    </source>
</evidence>
<dbReference type="PANTHER" id="PTHR30537">
    <property type="entry name" value="HTH-TYPE TRANSCRIPTIONAL REGULATOR"/>
    <property type="match status" value="1"/>
</dbReference>
<evidence type="ECO:0000256" key="2">
    <source>
        <dbReference type="ARBA" id="ARBA00023015"/>
    </source>
</evidence>
<keyword evidence="7" id="KW-1185">Reference proteome</keyword>
<dbReference type="CDD" id="cd08422">
    <property type="entry name" value="PBP2_CrgA_like"/>
    <property type="match status" value="1"/>
</dbReference>
<organism evidence="6 7">
    <name type="scientific">Keguizhuia sedimenti</name>
    <dbReference type="NCBI Taxonomy" id="3064264"/>
    <lineage>
        <taxon>Bacteria</taxon>
        <taxon>Pseudomonadati</taxon>
        <taxon>Pseudomonadota</taxon>
        <taxon>Betaproteobacteria</taxon>
        <taxon>Burkholderiales</taxon>
        <taxon>Oxalobacteraceae</taxon>
        <taxon>Keguizhuia</taxon>
    </lineage>
</organism>
<comment type="caution">
    <text evidence="6">The sequence shown here is derived from an EMBL/GenBank/DDBJ whole genome shotgun (WGS) entry which is preliminary data.</text>
</comment>
<comment type="similarity">
    <text evidence="1">Belongs to the LysR transcriptional regulatory family.</text>
</comment>
<evidence type="ECO:0000259" key="5">
    <source>
        <dbReference type="PROSITE" id="PS50931"/>
    </source>
</evidence>
<dbReference type="RefSeq" id="WP_338436372.1">
    <property type="nucleotide sequence ID" value="NZ_JAUYVH010000003.1"/>
</dbReference>
<evidence type="ECO:0000256" key="4">
    <source>
        <dbReference type="ARBA" id="ARBA00023163"/>
    </source>
</evidence>
<reference evidence="6 7" key="1">
    <citation type="submission" date="2023-08" db="EMBL/GenBank/DDBJ databases">
        <title>Oxalobacteraceae gen .nov., isolated from river sludge outside the plant.</title>
        <authorList>
            <person name="Zhao S.Y."/>
        </authorList>
    </citation>
    <scope>NUCLEOTIDE SEQUENCE [LARGE SCALE GENOMIC DNA]</scope>
    <source>
        <strain evidence="6 7">R-40</strain>
    </source>
</reference>
<dbReference type="Pfam" id="PF00126">
    <property type="entry name" value="HTH_1"/>
    <property type="match status" value="1"/>
</dbReference>
<dbReference type="Gene3D" id="1.10.10.10">
    <property type="entry name" value="Winged helix-like DNA-binding domain superfamily/Winged helix DNA-binding domain"/>
    <property type="match status" value="1"/>
</dbReference>
<keyword evidence="2" id="KW-0805">Transcription regulation</keyword>
<dbReference type="InterPro" id="IPR058163">
    <property type="entry name" value="LysR-type_TF_proteobact-type"/>
</dbReference>
<dbReference type="InterPro" id="IPR005119">
    <property type="entry name" value="LysR_subst-bd"/>
</dbReference>
<evidence type="ECO:0000313" key="6">
    <source>
        <dbReference type="EMBL" id="MDQ9170451.1"/>
    </source>
</evidence>
<dbReference type="Gene3D" id="3.40.190.290">
    <property type="match status" value="1"/>
</dbReference>
<evidence type="ECO:0000313" key="7">
    <source>
        <dbReference type="Proteomes" id="UP001225596"/>
    </source>
</evidence>
<sequence length="309" mass="34874">MYSIAELELFVRTAETGNLSRAARELDVQPAAASASLKRLEQRLASRLFERSTRSMRLTQQGEVFLEYCKNALSALQAGEAALRSTQEKVHGLVRLSAPSDLGRSLLLPWLNEFQDRHPEVRLVVHFSDQLMNLYRDPIDIAFRYGKLDDSNLISQQLADNRRVVIASPSYLKKHGIPKKPQELADHNCLLYYVRHGLLNHWRFYSGKQSIEIKVRGDRMADDGGIVREWAIAGYGIAYKSLLDVQADLQEGKLVSLLNEFTGEESPLHAIYPSRGSMTPAAKALIEFLREKLSGEKQAPRKRAASKMP</sequence>
<dbReference type="SUPFAM" id="SSF53850">
    <property type="entry name" value="Periplasmic binding protein-like II"/>
    <property type="match status" value="1"/>
</dbReference>
<proteinExistence type="inferred from homology"/>
<dbReference type="InterPro" id="IPR036388">
    <property type="entry name" value="WH-like_DNA-bd_sf"/>
</dbReference>
<gene>
    <name evidence="6" type="ORF">Q8A64_08510</name>
</gene>
<dbReference type="Proteomes" id="UP001225596">
    <property type="component" value="Unassembled WGS sequence"/>
</dbReference>
<keyword evidence="4" id="KW-0804">Transcription</keyword>
<dbReference type="InterPro" id="IPR036390">
    <property type="entry name" value="WH_DNA-bd_sf"/>
</dbReference>
<dbReference type="PROSITE" id="PS50931">
    <property type="entry name" value="HTH_LYSR"/>
    <property type="match status" value="1"/>
</dbReference>